<evidence type="ECO:0000313" key="2">
    <source>
        <dbReference type="Proteomes" id="UP000827872"/>
    </source>
</evidence>
<reference evidence="1" key="1">
    <citation type="submission" date="2021-08" db="EMBL/GenBank/DDBJ databases">
        <title>The first chromosome-level gecko genome reveals the dynamic sex chromosomes of Neotropical dwarf geckos (Sphaerodactylidae: Sphaerodactylus).</title>
        <authorList>
            <person name="Pinto B.J."/>
            <person name="Keating S.E."/>
            <person name="Gamble T."/>
        </authorList>
    </citation>
    <scope>NUCLEOTIDE SEQUENCE</scope>
    <source>
        <strain evidence="1">TG3544</strain>
    </source>
</reference>
<proteinExistence type="predicted"/>
<gene>
    <name evidence="1" type="primary">ST6GALNAC6</name>
    <name evidence="1" type="ORF">K3G42_016872</name>
</gene>
<name>A0ACB8F0R3_9SAUR</name>
<protein>
    <submittedName>
        <fullName evidence="1">Alpha-N-acetylgalactosaminide alpha-2,6-sialyltransferase 6</fullName>
    </submittedName>
</protein>
<evidence type="ECO:0000313" key="1">
    <source>
        <dbReference type="EMBL" id="KAH7998434.1"/>
    </source>
</evidence>
<keyword evidence="2" id="KW-1185">Reference proteome</keyword>
<dbReference type="Proteomes" id="UP000827872">
    <property type="component" value="Linkage Group LG12"/>
</dbReference>
<comment type="caution">
    <text evidence="1">The sequence shown here is derived from an EMBL/GenBank/DDBJ whole genome shotgun (WGS) entry which is preliminary data.</text>
</comment>
<accession>A0ACB8F0R3</accession>
<organism evidence="1 2">
    <name type="scientific">Sphaerodactylus townsendi</name>
    <dbReference type="NCBI Taxonomy" id="933632"/>
    <lineage>
        <taxon>Eukaryota</taxon>
        <taxon>Metazoa</taxon>
        <taxon>Chordata</taxon>
        <taxon>Craniata</taxon>
        <taxon>Vertebrata</taxon>
        <taxon>Euteleostomi</taxon>
        <taxon>Lepidosauria</taxon>
        <taxon>Squamata</taxon>
        <taxon>Bifurcata</taxon>
        <taxon>Gekkota</taxon>
        <taxon>Sphaerodactylidae</taxon>
        <taxon>Sphaerodactylus</taxon>
    </lineage>
</organism>
<dbReference type="EMBL" id="CM037625">
    <property type="protein sequence ID" value="KAH7998434.1"/>
    <property type="molecule type" value="Genomic_DNA"/>
</dbReference>
<sequence>MFLCSYESDIGPYPGLDNSPRAAVFLILFGLVMLLILYSSNSRNEDFRYTSTIGRVTLPDSLKEWGVKNGYLPVSGNKTLDRHCNQCAIITSSSHLLGSKMGPEINQMECTIRMNDAPTTGYEADIGNKTTFRVVAHSSLYRVLRRPQEFVSKNPDTILIFWGPPIKMQQVLNKVIQRVSLSFPSMSAFVATGKRMYQFDNLFRKETGKDRVTSRSWLSTGWFTMVIAVELCNRVHVYGMVPPNYCTQNPPPRKLPYHYYEPKGPDECVTYLHNERSHRGNHHRFITEKRVFANWATLYNITFSHPDWD</sequence>